<proteinExistence type="predicted"/>
<comment type="caution">
    <text evidence="1">The sequence shown here is derived from an EMBL/GenBank/DDBJ whole genome shotgun (WGS) entry which is preliminary data.</text>
</comment>
<dbReference type="OrthoDB" id="2684236at2759"/>
<dbReference type="AlphaFoldDB" id="A0A2J7ZY02"/>
<dbReference type="Pfam" id="PF07173">
    <property type="entry name" value="GRDP-like"/>
    <property type="match status" value="1"/>
</dbReference>
<keyword evidence="2" id="KW-1185">Reference proteome</keyword>
<sequence>MGTDALEGVAALPDLCPSLLRLFHAADCFPRGGLFTGFYAASAAVRYEKYWLNIMGSGGSPPLDVAFAWWGLYGLKSSADRGARQGQPCEAALTWKTVAADHPLWPPPAPGSASDATVPLTSGEQIVYAPRLAASMSRFSWQLHTWLRPHFLDQSFLERARTRYERFLALHADHPAATLVPTADIALMWHTHVGMSSSYAAACRQLYGQEAEPWRPDYVDLDLQQTAEAYSQTAQLYAAKYGEPYDGPETGWVSGDVAYPLAAPTSPIAFALNAFDENPQQAEQQARLDQVAAVVPQAFSGPAVPRAGAHGLYLAWLASGRAMPVFGNLTCGRCCMTSSADVRQHTLAHTITSLVSVSYFLELPAWDSHPYMKSIDARKGLWQAGSATGPPSFSPSDPERYLCSKGYVMPAAERMAGLSLLLSSAGGGGKAPPALSLDSAAPLWVLLARPAGAAVASAAYKKQNSDAAKRGVGVMRQRNLQRRNSHDAGVYYGSGGTGYYTASPAWYWDGALGGGGYYGNDHGGGGYGEPQRRMITVQGF</sequence>
<gene>
    <name evidence="1" type="ORF">TSOC_008554</name>
</gene>
<dbReference type="PANTHER" id="PTHR34365">
    <property type="entry name" value="ENOLASE (DUF1399)"/>
    <property type="match status" value="1"/>
</dbReference>
<dbReference type="Proteomes" id="UP000236333">
    <property type="component" value="Unassembled WGS sequence"/>
</dbReference>
<accession>A0A2J7ZY02</accession>
<organism evidence="1 2">
    <name type="scientific">Tetrabaena socialis</name>
    <dbReference type="NCBI Taxonomy" id="47790"/>
    <lineage>
        <taxon>Eukaryota</taxon>
        <taxon>Viridiplantae</taxon>
        <taxon>Chlorophyta</taxon>
        <taxon>core chlorophytes</taxon>
        <taxon>Chlorophyceae</taxon>
        <taxon>CS clade</taxon>
        <taxon>Chlamydomonadales</taxon>
        <taxon>Tetrabaenaceae</taxon>
        <taxon>Tetrabaena</taxon>
    </lineage>
</organism>
<name>A0A2J7ZY02_9CHLO</name>
<dbReference type="InterPro" id="IPR009836">
    <property type="entry name" value="GRDP-like"/>
</dbReference>
<dbReference type="EMBL" id="PGGS01000330">
    <property type="protein sequence ID" value="PNH05149.1"/>
    <property type="molecule type" value="Genomic_DNA"/>
</dbReference>
<reference evidence="1 2" key="1">
    <citation type="journal article" date="2017" name="Mol. Biol. Evol.">
        <title>The 4-celled Tetrabaena socialis nuclear genome reveals the essential components for genetic control of cell number at the origin of multicellularity in the volvocine lineage.</title>
        <authorList>
            <person name="Featherston J."/>
            <person name="Arakaki Y."/>
            <person name="Hanschen E.R."/>
            <person name="Ferris P.J."/>
            <person name="Michod R.E."/>
            <person name="Olson B.J.S.C."/>
            <person name="Nozaki H."/>
            <person name="Durand P.M."/>
        </authorList>
    </citation>
    <scope>NUCLEOTIDE SEQUENCE [LARGE SCALE GENOMIC DNA]</scope>
    <source>
        <strain evidence="1 2">NIES-571</strain>
    </source>
</reference>
<protein>
    <submittedName>
        <fullName evidence="1">Uncharacterized protein</fullName>
    </submittedName>
</protein>
<evidence type="ECO:0000313" key="1">
    <source>
        <dbReference type="EMBL" id="PNH05149.1"/>
    </source>
</evidence>
<evidence type="ECO:0000313" key="2">
    <source>
        <dbReference type="Proteomes" id="UP000236333"/>
    </source>
</evidence>
<dbReference type="PANTHER" id="PTHR34365:SF7">
    <property type="entry name" value="GLYCINE-RICH DOMAIN-CONTAINING PROTEIN 1"/>
    <property type="match status" value="1"/>
</dbReference>